<organism evidence="2 3">
    <name type="scientific">Amniculicola lignicola CBS 123094</name>
    <dbReference type="NCBI Taxonomy" id="1392246"/>
    <lineage>
        <taxon>Eukaryota</taxon>
        <taxon>Fungi</taxon>
        <taxon>Dikarya</taxon>
        <taxon>Ascomycota</taxon>
        <taxon>Pezizomycotina</taxon>
        <taxon>Dothideomycetes</taxon>
        <taxon>Pleosporomycetidae</taxon>
        <taxon>Pleosporales</taxon>
        <taxon>Amniculicolaceae</taxon>
        <taxon>Amniculicola</taxon>
    </lineage>
</organism>
<name>A0A6A5WQR0_9PLEO</name>
<accession>A0A6A5WQR0</accession>
<feature type="transmembrane region" description="Helical" evidence="1">
    <location>
        <begin position="50"/>
        <end position="71"/>
    </location>
</feature>
<proteinExistence type="predicted"/>
<dbReference type="AlphaFoldDB" id="A0A6A5WQR0"/>
<keyword evidence="1" id="KW-0812">Transmembrane</keyword>
<evidence type="ECO:0000313" key="3">
    <source>
        <dbReference type="Proteomes" id="UP000799779"/>
    </source>
</evidence>
<protein>
    <submittedName>
        <fullName evidence="2">Uncharacterized protein</fullName>
    </submittedName>
</protein>
<keyword evidence="1" id="KW-0472">Membrane</keyword>
<sequence length="238" mass="26292">MDQESKGSIRGLGYGIYDSSGTVETMRHLPIFLEVGCGIKVRNAEHTIDLLPLAWTVLSVLTAVSLVFRVWSNCGGGRDHLQRCPYLSHLQKTCIMIWIPSSSLHSLGETLGNACAQEARWPQCRRRSIQSAVTCPLPHPQPLFIVVFPGIAAMAAPCVEQSETRRAEPRGRDVVRHCRPLFYAAKMHSHPLIGCPGPYRTEPWLLSDLDAPAEGNGEASMHLLQVSLPNLSIHRLQS</sequence>
<reference evidence="2" key="1">
    <citation type="journal article" date="2020" name="Stud. Mycol.">
        <title>101 Dothideomycetes genomes: a test case for predicting lifestyles and emergence of pathogens.</title>
        <authorList>
            <person name="Haridas S."/>
            <person name="Albert R."/>
            <person name="Binder M."/>
            <person name="Bloem J."/>
            <person name="Labutti K."/>
            <person name="Salamov A."/>
            <person name="Andreopoulos B."/>
            <person name="Baker S."/>
            <person name="Barry K."/>
            <person name="Bills G."/>
            <person name="Bluhm B."/>
            <person name="Cannon C."/>
            <person name="Castanera R."/>
            <person name="Culley D."/>
            <person name="Daum C."/>
            <person name="Ezra D."/>
            <person name="Gonzalez J."/>
            <person name="Henrissat B."/>
            <person name="Kuo A."/>
            <person name="Liang C."/>
            <person name="Lipzen A."/>
            <person name="Lutzoni F."/>
            <person name="Magnuson J."/>
            <person name="Mondo S."/>
            <person name="Nolan M."/>
            <person name="Ohm R."/>
            <person name="Pangilinan J."/>
            <person name="Park H.-J."/>
            <person name="Ramirez L."/>
            <person name="Alfaro M."/>
            <person name="Sun H."/>
            <person name="Tritt A."/>
            <person name="Yoshinaga Y."/>
            <person name="Zwiers L.-H."/>
            <person name="Turgeon B."/>
            <person name="Goodwin S."/>
            <person name="Spatafora J."/>
            <person name="Crous P."/>
            <person name="Grigoriev I."/>
        </authorList>
    </citation>
    <scope>NUCLEOTIDE SEQUENCE</scope>
    <source>
        <strain evidence="2">CBS 123094</strain>
    </source>
</reference>
<gene>
    <name evidence="2" type="ORF">P154DRAFT_50796</name>
</gene>
<keyword evidence="1" id="KW-1133">Transmembrane helix</keyword>
<dbReference type="Proteomes" id="UP000799779">
    <property type="component" value="Unassembled WGS sequence"/>
</dbReference>
<dbReference type="EMBL" id="ML977568">
    <property type="protein sequence ID" value="KAF2004193.1"/>
    <property type="molecule type" value="Genomic_DNA"/>
</dbReference>
<keyword evidence="3" id="KW-1185">Reference proteome</keyword>
<evidence type="ECO:0000256" key="1">
    <source>
        <dbReference type="SAM" id="Phobius"/>
    </source>
</evidence>
<evidence type="ECO:0000313" key="2">
    <source>
        <dbReference type="EMBL" id="KAF2004193.1"/>
    </source>
</evidence>